<evidence type="ECO:0000313" key="2">
    <source>
        <dbReference type="EMBL" id="RZC51748.1"/>
    </source>
</evidence>
<dbReference type="Proteomes" id="UP000316621">
    <property type="component" value="Chromosome 2"/>
</dbReference>
<keyword evidence="3" id="KW-1185">Reference proteome</keyword>
<name>A0A4Y7IW68_PAPSO</name>
<evidence type="ECO:0000256" key="1">
    <source>
        <dbReference type="SAM" id="Coils"/>
    </source>
</evidence>
<reference evidence="2 3" key="1">
    <citation type="journal article" date="2018" name="Science">
        <title>The opium poppy genome and morphinan production.</title>
        <authorList>
            <person name="Guo L."/>
            <person name="Winzer T."/>
            <person name="Yang X."/>
            <person name="Li Y."/>
            <person name="Ning Z."/>
            <person name="He Z."/>
            <person name="Teodor R."/>
            <person name="Lu Y."/>
            <person name="Bowser T.A."/>
            <person name="Graham I.A."/>
            <person name="Ye K."/>
        </authorList>
    </citation>
    <scope>NUCLEOTIDE SEQUENCE [LARGE SCALE GENOMIC DNA]</scope>
    <source>
        <strain evidence="3">cv. HN1</strain>
        <tissue evidence="2">Leaves</tissue>
    </source>
</reference>
<gene>
    <name evidence="2" type="ORF">C5167_020176</name>
</gene>
<accession>A0A4Y7IW68</accession>
<feature type="coiled-coil region" evidence="1">
    <location>
        <begin position="43"/>
        <end position="70"/>
    </location>
</feature>
<proteinExistence type="predicted"/>
<organism evidence="2 3">
    <name type="scientific">Papaver somniferum</name>
    <name type="common">Opium poppy</name>
    <dbReference type="NCBI Taxonomy" id="3469"/>
    <lineage>
        <taxon>Eukaryota</taxon>
        <taxon>Viridiplantae</taxon>
        <taxon>Streptophyta</taxon>
        <taxon>Embryophyta</taxon>
        <taxon>Tracheophyta</taxon>
        <taxon>Spermatophyta</taxon>
        <taxon>Magnoliopsida</taxon>
        <taxon>Ranunculales</taxon>
        <taxon>Papaveraceae</taxon>
        <taxon>Papaveroideae</taxon>
        <taxon>Papaver</taxon>
    </lineage>
</organism>
<sequence>MNDEPLIKGLDRISNKRLPLIVPELQPKGATPTKDVIARIQKMMKKQIAIESLENSIDNLVDNMSLESLEKYIDTLVEHISVAVVQSTNPEGSILTKGNKLSLKRKNEDQEIKNKEKRERTNPFCKIKSSIGSTSKIQLAREVC</sequence>
<dbReference type="AlphaFoldDB" id="A0A4Y7IW68"/>
<dbReference type="EMBL" id="CM010716">
    <property type="protein sequence ID" value="RZC51748.1"/>
    <property type="molecule type" value="Genomic_DNA"/>
</dbReference>
<evidence type="ECO:0000313" key="3">
    <source>
        <dbReference type="Proteomes" id="UP000316621"/>
    </source>
</evidence>
<dbReference type="Gramene" id="RZC51748">
    <property type="protein sequence ID" value="RZC51748"/>
    <property type="gene ID" value="C5167_020176"/>
</dbReference>
<keyword evidence="1" id="KW-0175">Coiled coil</keyword>
<protein>
    <submittedName>
        <fullName evidence="2">Uncharacterized protein</fullName>
    </submittedName>
</protein>